<dbReference type="Pfam" id="PF08240">
    <property type="entry name" value="ADH_N"/>
    <property type="match status" value="1"/>
</dbReference>
<evidence type="ECO:0000313" key="4">
    <source>
        <dbReference type="EMBL" id="NOU62888.1"/>
    </source>
</evidence>
<feature type="domain" description="Alcohol dehydrogenase-like N-terminal" evidence="3">
    <location>
        <begin position="28"/>
        <end position="110"/>
    </location>
</feature>
<keyword evidence="5" id="KW-1185">Reference proteome</keyword>
<dbReference type="PANTHER" id="PTHR43401">
    <property type="entry name" value="L-THREONINE 3-DEHYDROGENASE"/>
    <property type="match status" value="1"/>
</dbReference>
<protein>
    <submittedName>
        <fullName evidence="4">Zinc-binding dehydrogenase</fullName>
    </submittedName>
</protein>
<dbReference type="Gene3D" id="3.90.180.10">
    <property type="entry name" value="Medium-chain alcohol dehydrogenases, catalytic domain"/>
    <property type="match status" value="2"/>
</dbReference>
<dbReference type="InterPro" id="IPR050129">
    <property type="entry name" value="Zn_alcohol_dh"/>
</dbReference>
<organism evidence="4 5">
    <name type="scientific">Paenibacillus plantarum</name>
    <dbReference type="NCBI Taxonomy" id="2654975"/>
    <lineage>
        <taxon>Bacteria</taxon>
        <taxon>Bacillati</taxon>
        <taxon>Bacillota</taxon>
        <taxon>Bacilli</taxon>
        <taxon>Bacillales</taxon>
        <taxon>Paenibacillaceae</taxon>
        <taxon>Paenibacillus</taxon>
    </lineage>
</organism>
<dbReference type="EMBL" id="WHNY01000005">
    <property type="protein sequence ID" value="NOU62888.1"/>
    <property type="molecule type" value="Genomic_DNA"/>
</dbReference>
<evidence type="ECO:0000259" key="2">
    <source>
        <dbReference type="Pfam" id="PF00107"/>
    </source>
</evidence>
<dbReference type="SUPFAM" id="SSF51735">
    <property type="entry name" value="NAD(P)-binding Rossmann-fold domains"/>
    <property type="match status" value="1"/>
</dbReference>
<accession>A0ABX1X475</accession>
<evidence type="ECO:0000259" key="3">
    <source>
        <dbReference type="Pfam" id="PF08240"/>
    </source>
</evidence>
<dbReference type="InterPro" id="IPR011032">
    <property type="entry name" value="GroES-like_sf"/>
</dbReference>
<dbReference type="PANTHER" id="PTHR43401:SF2">
    <property type="entry name" value="L-THREONINE 3-DEHYDROGENASE"/>
    <property type="match status" value="1"/>
</dbReference>
<dbReference type="SUPFAM" id="SSF50129">
    <property type="entry name" value="GroES-like"/>
    <property type="match status" value="1"/>
</dbReference>
<dbReference type="InterPro" id="IPR013149">
    <property type="entry name" value="ADH-like_C"/>
</dbReference>
<dbReference type="Gene3D" id="3.40.50.720">
    <property type="entry name" value="NAD(P)-binding Rossmann-like Domain"/>
    <property type="match status" value="1"/>
</dbReference>
<dbReference type="Proteomes" id="UP000653578">
    <property type="component" value="Unassembled WGS sequence"/>
</dbReference>
<sequence>MLTMKALAVTEIGKRAELIEMPRPEADDNSIVIKTVYSGVSIGTEMWIAEGRRSDYGDPPFINGYQASGHVVEVGANGVGQYQIGDLVTVFCSGAHAEYVKASLWMVHKLSKVESLKVCSMFVQPSVAANAWNMAGVNMGDVVYIAGQGLIGQCAAMIARLRGAYVIASDISADRIRRSQEYCTDWTIDASKENALDELKKHYPNGVDITAESSGFEALLDDTMSATRNKGTFVFLGWYPDRASFYFNTPHSKQLNAIFPCFIGERPVREGVIRLMESGTLNMLPLISHEVSWDESEGVYNTLFTKQRNEYNGIVIRWEQPL</sequence>
<dbReference type="InterPro" id="IPR013154">
    <property type="entry name" value="ADH-like_N"/>
</dbReference>
<reference evidence="4 5" key="1">
    <citation type="submission" date="2019-10" db="EMBL/GenBank/DDBJ databases">
        <title>Description of Paenibacillus humi sp. nov.</title>
        <authorList>
            <person name="Carlier A."/>
            <person name="Qi S."/>
        </authorList>
    </citation>
    <scope>NUCLEOTIDE SEQUENCE [LARGE SCALE GENOMIC DNA]</scope>
    <source>
        <strain evidence="4 5">LMG 31461</strain>
    </source>
</reference>
<comment type="caution">
    <text evidence="4">The sequence shown here is derived from an EMBL/GenBank/DDBJ whole genome shotgun (WGS) entry which is preliminary data.</text>
</comment>
<evidence type="ECO:0000313" key="5">
    <source>
        <dbReference type="Proteomes" id="UP000653578"/>
    </source>
</evidence>
<gene>
    <name evidence="4" type="ORF">GC096_02360</name>
</gene>
<dbReference type="InterPro" id="IPR036291">
    <property type="entry name" value="NAD(P)-bd_dom_sf"/>
</dbReference>
<name>A0ABX1X475_9BACL</name>
<keyword evidence="1" id="KW-0560">Oxidoreductase</keyword>
<evidence type="ECO:0000256" key="1">
    <source>
        <dbReference type="ARBA" id="ARBA00023002"/>
    </source>
</evidence>
<feature type="domain" description="Alcohol dehydrogenase-like C-terminal" evidence="2">
    <location>
        <begin position="151"/>
        <end position="277"/>
    </location>
</feature>
<dbReference type="RefSeq" id="WP_171628698.1">
    <property type="nucleotide sequence ID" value="NZ_WHNY01000005.1"/>
</dbReference>
<proteinExistence type="predicted"/>
<dbReference type="Pfam" id="PF00107">
    <property type="entry name" value="ADH_zinc_N"/>
    <property type="match status" value="1"/>
</dbReference>